<dbReference type="AlphaFoldDB" id="A0A9N9JAF6"/>
<keyword evidence="2" id="KW-1185">Reference proteome</keyword>
<organism evidence="1 2">
    <name type="scientific">Ambispora leptoticha</name>
    <dbReference type="NCBI Taxonomy" id="144679"/>
    <lineage>
        <taxon>Eukaryota</taxon>
        <taxon>Fungi</taxon>
        <taxon>Fungi incertae sedis</taxon>
        <taxon>Mucoromycota</taxon>
        <taxon>Glomeromycotina</taxon>
        <taxon>Glomeromycetes</taxon>
        <taxon>Archaeosporales</taxon>
        <taxon>Ambisporaceae</taxon>
        <taxon>Ambispora</taxon>
    </lineage>
</organism>
<sequence>SSAKTVLGSVVEVVLQGLRIRLHYCSSSAKTLLSLAVYLFANGAMTLDKNYAL</sequence>
<feature type="non-terminal residue" evidence="1">
    <location>
        <position position="1"/>
    </location>
</feature>
<dbReference type="Proteomes" id="UP000789508">
    <property type="component" value="Unassembled WGS sequence"/>
</dbReference>
<evidence type="ECO:0000313" key="2">
    <source>
        <dbReference type="Proteomes" id="UP000789508"/>
    </source>
</evidence>
<dbReference type="EMBL" id="CAJVPS010053387">
    <property type="protein sequence ID" value="CAG8772512.1"/>
    <property type="molecule type" value="Genomic_DNA"/>
</dbReference>
<protein>
    <submittedName>
        <fullName evidence="1">5310_t:CDS:1</fullName>
    </submittedName>
</protein>
<name>A0A9N9JAF6_9GLOM</name>
<gene>
    <name evidence="1" type="ORF">ALEPTO_LOCUS14225</name>
</gene>
<proteinExistence type="predicted"/>
<evidence type="ECO:0000313" key="1">
    <source>
        <dbReference type="EMBL" id="CAG8772512.1"/>
    </source>
</evidence>
<reference evidence="1" key="1">
    <citation type="submission" date="2021-06" db="EMBL/GenBank/DDBJ databases">
        <authorList>
            <person name="Kallberg Y."/>
            <person name="Tangrot J."/>
            <person name="Rosling A."/>
        </authorList>
    </citation>
    <scope>NUCLEOTIDE SEQUENCE</scope>
    <source>
        <strain evidence="1">FL130A</strain>
    </source>
</reference>
<accession>A0A9N9JAF6</accession>
<comment type="caution">
    <text evidence="1">The sequence shown here is derived from an EMBL/GenBank/DDBJ whole genome shotgun (WGS) entry which is preliminary data.</text>
</comment>